<sequence>MKVFTIIFISLLSSLVTAEPAKFEQYGFSIDLLDDKPSPAGSQPLQMFLPPSNGFAANVNVQIQAYPGSIDDYIKLSEAQFKQMGLTIVSSSKNDDTLHFEYSGNMNGQNLHFYAKAVKRGSYFYLATATDSKINWPMNKSKLIQSVNSFKVP</sequence>
<organism evidence="2 3">
    <name type="scientific">Dasania phycosphaerae</name>
    <dbReference type="NCBI Taxonomy" id="2950436"/>
    <lineage>
        <taxon>Bacteria</taxon>
        <taxon>Pseudomonadati</taxon>
        <taxon>Pseudomonadota</taxon>
        <taxon>Gammaproteobacteria</taxon>
        <taxon>Cellvibrionales</taxon>
        <taxon>Spongiibacteraceae</taxon>
        <taxon>Dasania</taxon>
    </lineage>
</organism>
<protein>
    <recommendedName>
        <fullName evidence="4">DUF1795 domain-containing protein</fullName>
    </recommendedName>
</protein>
<comment type="caution">
    <text evidence="2">The sequence shown here is derived from an EMBL/GenBank/DDBJ whole genome shotgun (WGS) entry which is preliminary data.</text>
</comment>
<proteinExistence type="predicted"/>
<evidence type="ECO:0000313" key="3">
    <source>
        <dbReference type="Proteomes" id="UP001069090"/>
    </source>
</evidence>
<dbReference type="Proteomes" id="UP001069090">
    <property type="component" value="Unassembled WGS sequence"/>
</dbReference>
<feature type="signal peptide" evidence="1">
    <location>
        <begin position="1"/>
        <end position="18"/>
    </location>
</feature>
<dbReference type="AlphaFoldDB" id="A0A9J6RH62"/>
<evidence type="ECO:0000313" key="2">
    <source>
        <dbReference type="EMBL" id="MCZ0863787.1"/>
    </source>
</evidence>
<feature type="chain" id="PRO_5039949197" description="DUF1795 domain-containing protein" evidence="1">
    <location>
        <begin position="19"/>
        <end position="153"/>
    </location>
</feature>
<name>A0A9J6RH62_9GAMM</name>
<keyword evidence="1" id="KW-0732">Signal</keyword>
<evidence type="ECO:0008006" key="4">
    <source>
        <dbReference type="Google" id="ProtNLM"/>
    </source>
</evidence>
<gene>
    <name evidence="2" type="ORF">O0V09_01160</name>
</gene>
<dbReference type="EMBL" id="JAPTGG010000001">
    <property type="protein sequence ID" value="MCZ0863787.1"/>
    <property type="molecule type" value="Genomic_DNA"/>
</dbReference>
<dbReference type="RefSeq" id="WP_258329930.1">
    <property type="nucleotide sequence ID" value="NZ_JAPTGG010000001.1"/>
</dbReference>
<evidence type="ECO:0000256" key="1">
    <source>
        <dbReference type="SAM" id="SignalP"/>
    </source>
</evidence>
<accession>A0A9J6RH62</accession>
<dbReference type="Gene3D" id="3.40.1000.10">
    <property type="entry name" value="Mog1/PsbP, alpha/beta/alpha sandwich"/>
    <property type="match status" value="1"/>
</dbReference>
<reference evidence="2 3" key="1">
    <citation type="submission" date="2022-12" db="EMBL/GenBank/DDBJ databases">
        <title>Dasania phycosphaerae sp. nov., isolated from particulate material of the south coast of Korea.</title>
        <authorList>
            <person name="Jiang Y."/>
        </authorList>
    </citation>
    <scope>NUCLEOTIDE SEQUENCE [LARGE SCALE GENOMIC DNA]</scope>
    <source>
        <strain evidence="2 3">GY-19</strain>
    </source>
</reference>
<keyword evidence="3" id="KW-1185">Reference proteome</keyword>